<dbReference type="Gene3D" id="1.10.1200.270">
    <property type="entry name" value="Methyltransferase, alpha-helical capping domain"/>
    <property type="match status" value="2"/>
</dbReference>
<dbReference type="EMBL" id="JAATIQ010000098">
    <property type="protein sequence ID" value="KAF4383345.1"/>
    <property type="molecule type" value="Genomic_DNA"/>
</dbReference>
<name>A0A7J6GK97_CANSA</name>
<evidence type="ECO:0000313" key="5">
    <source>
        <dbReference type="EMBL" id="KAF4383345.1"/>
    </source>
</evidence>
<dbReference type="InterPro" id="IPR005299">
    <property type="entry name" value="MeTrfase_7"/>
</dbReference>
<dbReference type="PANTHER" id="PTHR31009">
    <property type="entry name" value="S-ADENOSYL-L-METHIONINE:CARBOXYL METHYLTRANSFERASE FAMILY PROTEIN"/>
    <property type="match status" value="1"/>
</dbReference>
<dbReference type="InterPro" id="IPR029063">
    <property type="entry name" value="SAM-dependent_MTases_sf"/>
</dbReference>
<evidence type="ECO:0000256" key="3">
    <source>
        <dbReference type="ARBA" id="ARBA00022723"/>
    </source>
</evidence>
<dbReference type="Gene3D" id="3.40.50.150">
    <property type="entry name" value="Vaccinia Virus protein VP39"/>
    <property type="match status" value="3"/>
</dbReference>
<keyword evidence="3" id="KW-0479">Metal-binding</keyword>
<keyword evidence="6" id="KW-1185">Reference proteome</keyword>
<accession>A0A7J6GK97</accession>
<protein>
    <submittedName>
        <fullName evidence="5">Uncharacterized protein</fullName>
    </submittedName>
</protein>
<dbReference type="InterPro" id="IPR042086">
    <property type="entry name" value="MeTrfase_capping"/>
</dbReference>
<evidence type="ECO:0000256" key="2">
    <source>
        <dbReference type="ARBA" id="ARBA00022679"/>
    </source>
</evidence>
<keyword evidence="2" id="KW-0808">Transferase</keyword>
<organism evidence="5 6">
    <name type="scientific">Cannabis sativa</name>
    <name type="common">Hemp</name>
    <name type="synonym">Marijuana</name>
    <dbReference type="NCBI Taxonomy" id="3483"/>
    <lineage>
        <taxon>Eukaryota</taxon>
        <taxon>Viridiplantae</taxon>
        <taxon>Streptophyta</taxon>
        <taxon>Embryophyta</taxon>
        <taxon>Tracheophyta</taxon>
        <taxon>Spermatophyta</taxon>
        <taxon>Magnoliopsida</taxon>
        <taxon>eudicotyledons</taxon>
        <taxon>Gunneridae</taxon>
        <taxon>Pentapetalae</taxon>
        <taxon>rosids</taxon>
        <taxon>fabids</taxon>
        <taxon>Rosales</taxon>
        <taxon>Cannabaceae</taxon>
        <taxon>Cannabis</taxon>
    </lineage>
</organism>
<dbReference type="Proteomes" id="UP000583929">
    <property type="component" value="Unassembled WGS sequence"/>
</dbReference>
<reference evidence="5 6" key="1">
    <citation type="journal article" date="2020" name="bioRxiv">
        <title>Sequence and annotation of 42 cannabis genomes reveals extensive copy number variation in cannabinoid synthesis and pathogen resistance genes.</title>
        <authorList>
            <person name="Mckernan K.J."/>
            <person name="Helbert Y."/>
            <person name="Kane L.T."/>
            <person name="Ebling H."/>
            <person name="Zhang L."/>
            <person name="Liu B."/>
            <person name="Eaton Z."/>
            <person name="Mclaughlin S."/>
            <person name="Kingan S."/>
            <person name="Baybayan P."/>
            <person name="Concepcion G."/>
            <person name="Jordan M."/>
            <person name="Riva A."/>
            <person name="Barbazuk W."/>
            <person name="Harkins T."/>
        </authorList>
    </citation>
    <scope>NUCLEOTIDE SEQUENCE [LARGE SCALE GENOMIC DNA]</scope>
    <source>
        <strain evidence="6">cv. Jamaican Lion 4</strain>
        <tissue evidence="5">Leaf</tissue>
    </source>
</reference>
<gene>
    <name evidence="5" type="ORF">G4B88_023919</name>
</gene>
<dbReference type="GO" id="GO:0008168">
    <property type="term" value="F:methyltransferase activity"/>
    <property type="evidence" value="ECO:0007669"/>
    <property type="project" value="UniProtKB-KW"/>
</dbReference>
<dbReference type="Pfam" id="PF03492">
    <property type="entry name" value="Methyltransf_7"/>
    <property type="match status" value="3"/>
</dbReference>
<keyword evidence="1" id="KW-0489">Methyltransferase</keyword>
<keyword evidence="4" id="KW-0460">Magnesium</keyword>
<dbReference type="GO" id="GO:0046872">
    <property type="term" value="F:metal ion binding"/>
    <property type="evidence" value="ECO:0007669"/>
    <property type="project" value="UniProtKB-KW"/>
</dbReference>
<dbReference type="GO" id="GO:0032259">
    <property type="term" value="P:methylation"/>
    <property type="evidence" value="ECO:0007669"/>
    <property type="project" value="UniProtKB-KW"/>
</dbReference>
<sequence length="257" mass="29413">MEAQQVLPIMKSGDGNTSYAKNSSLQNPLTFQVFLNDLLENDFNTIFQSLSSFYEDLKKKKKNEKQDEFIDPLCFVPKGLISETGEAHNKGNIYITKTSPDVVVKAYLGQFEEDFTTFLRCRSEEIVVGGCMGIIEEKSLDNCNIAVYCPSGKEVRKVIEEEGSFELQKMEMFELAYDAGFINNAKIGETNNDDKYNRAKYVSDYMRAVFESILQKHFGESVLDDFFMRFTHKIIESSLANENWPYINFVISSTKNN</sequence>
<evidence type="ECO:0000313" key="6">
    <source>
        <dbReference type="Proteomes" id="UP000583929"/>
    </source>
</evidence>
<dbReference type="SUPFAM" id="SSF53335">
    <property type="entry name" value="S-adenosyl-L-methionine-dependent methyltransferases"/>
    <property type="match status" value="1"/>
</dbReference>
<evidence type="ECO:0000256" key="4">
    <source>
        <dbReference type="ARBA" id="ARBA00022842"/>
    </source>
</evidence>
<evidence type="ECO:0000256" key="1">
    <source>
        <dbReference type="ARBA" id="ARBA00022603"/>
    </source>
</evidence>
<proteinExistence type="predicted"/>
<dbReference type="AlphaFoldDB" id="A0A7J6GK97"/>
<comment type="caution">
    <text evidence="5">The sequence shown here is derived from an EMBL/GenBank/DDBJ whole genome shotgun (WGS) entry which is preliminary data.</text>
</comment>